<reference evidence="1 2" key="1">
    <citation type="submission" date="2021-07" db="EMBL/GenBank/DDBJ databases">
        <title>Paenibacillus radiodurans sp. nov., isolated from the southeastern edge of Tengger Desert.</title>
        <authorList>
            <person name="Zhang G."/>
        </authorList>
    </citation>
    <scope>NUCLEOTIDE SEQUENCE [LARGE SCALE GENOMIC DNA]</scope>
    <source>
        <strain evidence="1 2">DT7-4</strain>
    </source>
</reference>
<evidence type="ECO:0000313" key="2">
    <source>
        <dbReference type="Proteomes" id="UP000812277"/>
    </source>
</evidence>
<organism evidence="1 2">
    <name type="scientific">Paenibacillus oenotherae</name>
    <dbReference type="NCBI Taxonomy" id="1435645"/>
    <lineage>
        <taxon>Bacteria</taxon>
        <taxon>Bacillati</taxon>
        <taxon>Bacillota</taxon>
        <taxon>Bacilli</taxon>
        <taxon>Bacillales</taxon>
        <taxon>Paenibacillaceae</taxon>
        <taxon>Paenibacillus</taxon>
    </lineage>
</organism>
<gene>
    <name evidence="1" type="ORF">K0T92_18370</name>
</gene>
<comment type="caution">
    <text evidence="1">The sequence shown here is derived from an EMBL/GenBank/DDBJ whole genome shotgun (WGS) entry which is preliminary data.</text>
</comment>
<sequence length="465" mass="54106">MLEQVISYGSERIITIYHKGFDKDVGNRHKKVSEKLGRFQLVFEEKVVPDEEPAKYMLNGWSIKGLLGNANALNPYGESACAFLEQIVSIHKPNCLFTEDKEYKLKVDVPTFQKICSFSKKYTGIDFSKTPMSFGNVLFYSSFETNLHALKEEGIIVKGNHACDLIIVHFKQNDMVVCTRMIEATGFPPGWEIEVLSNVSWNNHDIEIYDDENLVYFYKGITYLRNIVMNMTVLQRGHDIPLKKLGKAFRVEDQGSSTKTTIGEKRPIIQEKLERSEVSIRRKLNEEEMNQDTLFVKPNEIQKAMDFIQKELKKTSKQIWLFDSYFSDRNGLHYSLDWIRIFAFLHADEKNIVFFNNPSKPERNPVTAKEFSYLTKEDPTIRMKKQKDKSLGIRFYQTKQYIHDRFLFILDKEEFVTGISIGTSLNSLDSNYYCIHKLYKGSARHIFDELKQFSNLPNIEDISSV</sequence>
<dbReference type="EMBL" id="JAHZIJ010000015">
    <property type="protein sequence ID" value="MBW7476687.1"/>
    <property type="molecule type" value="Genomic_DNA"/>
</dbReference>
<proteinExistence type="predicted"/>
<keyword evidence="2" id="KW-1185">Reference proteome</keyword>
<name>A0ABS7D9R5_9BACL</name>
<protein>
    <submittedName>
        <fullName evidence="1">Uncharacterized protein</fullName>
    </submittedName>
</protein>
<dbReference type="Proteomes" id="UP000812277">
    <property type="component" value="Unassembled WGS sequence"/>
</dbReference>
<dbReference type="RefSeq" id="WP_219873932.1">
    <property type="nucleotide sequence ID" value="NZ_JAHZIJ010000015.1"/>
</dbReference>
<accession>A0ABS7D9R5</accession>
<evidence type="ECO:0000313" key="1">
    <source>
        <dbReference type="EMBL" id="MBW7476687.1"/>
    </source>
</evidence>